<evidence type="ECO:0000313" key="2">
    <source>
        <dbReference type="Proteomes" id="UP000017559"/>
    </source>
</evidence>
<dbReference type="EMBL" id="AWSO01000289">
    <property type="protein sequence ID" value="ESK92377.1"/>
    <property type="molecule type" value="Genomic_DNA"/>
</dbReference>
<reference evidence="1 2" key="1">
    <citation type="journal article" date="2014" name="BMC Genomics">
        <title>Genome and secretome analysis of the hemibiotrophic fungal pathogen, Moniliophthora roreri, which causes frosty pod rot disease of cacao: mechanisms of the biotrophic and necrotrophic phases.</title>
        <authorList>
            <person name="Meinhardt L.W."/>
            <person name="Costa G.G.L."/>
            <person name="Thomazella D.P.T."/>
            <person name="Teixeira P.J.P.L."/>
            <person name="Carazzolle M.F."/>
            <person name="Schuster S.C."/>
            <person name="Carlson J.E."/>
            <person name="Guiltinan M.J."/>
            <person name="Mieczkowski P."/>
            <person name="Farmer A."/>
            <person name="Ramaraj T."/>
            <person name="Crozier J."/>
            <person name="Davis R.E."/>
            <person name="Shao J."/>
            <person name="Melnick R.L."/>
            <person name="Pereira G.A.G."/>
            <person name="Bailey B.A."/>
        </authorList>
    </citation>
    <scope>NUCLEOTIDE SEQUENCE [LARGE SCALE GENOMIC DNA]</scope>
    <source>
        <strain evidence="1 2">MCA 2997</strain>
    </source>
</reference>
<accession>V2XF70</accession>
<evidence type="ECO:0000313" key="1">
    <source>
        <dbReference type="EMBL" id="ESK92377.1"/>
    </source>
</evidence>
<dbReference type="Proteomes" id="UP000017559">
    <property type="component" value="Unassembled WGS sequence"/>
</dbReference>
<dbReference type="KEGG" id="mrr:Moror_4587"/>
<name>V2XF70_MONRO</name>
<sequence>MDQILPKRWNRQLGREAQDVLLFCARVTCKWRSSVCGIRIGAGNVVVKMRVPERISVMFEGAGRALVGELLIKLRHVFDMTFTKATSS</sequence>
<dbReference type="HOGENOM" id="CLU_2469611_0_0_1"/>
<dbReference type="AlphaFoldDB" id="V2XF70"/>
<gene>
    <name evidence="1" type="ORF">Moror_4587</name>
</gene>
<organism evidence="1 2">
    <name type="scientific">Moniliophthora roreri (strain MCA 2997)</name>
    <name type="common">Cocoa frosty pod rot fungus</name>
    <name type="synonym">Crinipellis roreri</name>
    <dbReference type="NCBI Taxonomy" id="1381753"/>
    <lineage>
        <taxon>Eukaryota</taxon>
        <taxon>Fungi</taxon>
        <taxon>Dikarya</taxon>
        <taxon>Basidiomycota</taxon>
        <taxon>Agaricomycotina</taxon>
        <taxon>Agaricomycetes</taxon>
        <taxon>Agaricomycetidae</taxon>
        <taxon>Agaricales</taxon>
        <taxon>Marasmiineae</taxon>
        <taxon>Marasmiaceae</taxon>
        <taxon>Moniliophthora</taxon>
    </lineage>
</organism>
<keyword evidence="2" id="KW-1185">Reference proteome</keyword>
<proteinExistence type="predicted"/>
<protein>
    <submittedName>
        <fullName evidence="1">Uncharacterized protein</fullName>
    </submittedName>
</protein>
<comment type="caution">
    <text evidence="1">The sequence shown here is derived from an EMBL/GenBank/DDBJ whole genome shotgun (WGS) entry which is preliminary data.</text>
</comment>